<proteinExistence type="predicted"/>
<evidence type="ECO:0000313" key="1">
    <source>
        <dbReference type="EMBL" id="MCX2978461.1"/>
    </source>
</evidence>
<organism evidence="1 2">
    <name type="scientific">Candidatus Marimicrobium litorale</name>
    <dbReference type="NCBI Taxonomy" id="2518991"/>
    <lineage>
        <taxon>Bacteria</taxon>
        <taxon>Pseudomonadati</taxon>
        <taxon>Pseudomonadota</taxon>
        <taxon>Gammaproteobacteria</taxon>
        <taxon>Cellvibrionales</taxon>
        <taxon>Halieaceae</taxon>
        <taxon>Marimicrobium</taxon>
    </lineage>
</organism>
<dbReference type="RefSeq" id="WP_279250157.1">
    <property type="nucleotide sequence ID" value="NZ_SHNO01000001.1"/>
</dbReference>
<evidence type="ECO:0000313" key="2">
    <source>
        <dbReference type="Proteomes" id="UP001143304"/>
    </source>
</evidence>
<sequence>MTKPEKNHRHATARDCARYVFACLPLLLIVPCIATSASAERGYAVEYEAILEPATGQAKVTLTLEQATQLLRSVSFRMPADRYLNIESDSTVARNGNTVIWRPGNTGGVLRYDYVVDNQRSNGAPDAKITPNWALLKLDHLFPSANSTAAIGAYSTTRVTLRGPIGWSIETPYGESDGESFFVDDPHRRFDQPRGWMLAGNIAVRRDAIDEQQLSVASPRGLGLHANDILAFLRWTLPEMNTLLPGAPRRLLVVSGSDDMWRGGLSGRDSLYLHPGRPLVSGNRTSTLLHEVFHVFSGLRAKKGGGADWIVEGLAEYYSIALLQRSGGISDDRFRKGLAQLAEWSAGLSCDATDHSSGARTAAAALVMHSLDRELRSQSNGRHSLDTLVQTLVTDGPTVTNSGFKRLAGELAGRPTLTLANCPG</sequence>
<dbReference type="InterPro" id="IPR027268">
    <property type="entry name" value="Peptidase_M4/M1_CTD_sf"/>
</dbReference>
<comment type="caution">
    <text evidence="1">The sequence shown here is derived from an EMBL/GenBank/DDBJ whole genome shotgun (WGS) entry which is preliminary data.</text>
</comment>
<dbReference type="EMBL" id="SHNO01000001">
    <property type="protein sequence ID" value="MCX2978461.1"/>
    <property type="molecule type" value="Genomic_DNA"/>
</dbReference>
<dbReference type="Gene3D" id="1.10.390.10">
    <property type="entry name" value="Neutral Protease Domain 2"/>
    <property type="match status" value="1"/>
</dbReference>
<evidence type="ECO:0008006" key="3">
    <source>
        <dbReference type="Google" id="ProtNLM"/>
    </source>
</evidence>
<protein>
    <recommendedName>
        <fullName evidence="3">M61 glycyl aminopeptidase</fullName>
    </recommendedName>
</protein>
<keyword evidence="2" id="KW-1185">Reference proteome</keyword>
<name>A0ABT3T860_9GAMM</name>
<gene>
    <name evidence="1" type="ORF">EYC82_13930</name>
</gene>
<dbReference type="Proteomes" id="UP001143304">
    <property type="component" value="Unassembled WGS sequence"/>
</dbReference>
<reference evidence="1" key="1">
    <citation type="submission" date="2019-02" db="EMBL/GenBank/DDBJ databases">
        <authorList>
            <person name="Li S.-H."/>
        </authorList>
    </citation>
    <scope>NUCLEOTIDE SEQUENCE</scope>
    <source>
        <strain evidence="1">IMCC11814</strain>
    </source>
</reference>
<accession>A0ABT3T860</accession>